<dbReference type="PANTHER" id="PTHR30514">
    <property type="entry name" value="GLUCOKINASE"/>
    <property type="match status" value="1"/>
</dbReference>
<dbReference type="InterPro" id="IPR035472">
    <property type="entry name" value="RpiR-like_SIS"/>
</dbReference>
<dbReference type="EMBL" id="QUSL01000038">
    <property type="protein sequence ID" value="RGD79143.1"/>
    <property type="molecule type" value="Genomic_DNA"/>
</dbReference>
<sequence>MKLEELVNRNYQQLNDNDLYIWNYIIHHRKECERLSIDELALRCSVSRSTILRFSKRLGLKGYAEFKVFLRIDNQKNDKNALTDNIFNHYIETLEQYRDYHYKEIVQSIYEAKNLYVYGTGVIQDNTAQHLKRSFSMVNKLFLDIDVLADFEAYINLFGSNDVFIAISYAGENQRLLDYVYRLKAKGVIVVAIIANNDCTLSHVADYSLHVKTLPVMTNQGRREDLVGNYFILIDFIIANYIEYAKSRGNE</sequence>
<keyword evidence="3" id="KW-0804">Transcription</keyword>
<name>A0A3E3E9P5_9FIRM</name>
<dbReference type="GO" id="GO:0097367">
    <property type="term" value="F:carbohydrate derivative binding"/>
    <property type="evidence" value="ECO:0007669"/>
    <property type="project" value="InterPro"/>
</dbReference>
<dbReference type="AlphaFoldDB" id="A0A3E3E9P5"/>
<dbReference type="PROSITE" id="PS51071">
    <property type="entry name" value="HTH_RPIR"/>
    <property type="match status" value="1"/>
</dbReference>
<evidence type="ECO:0000256" key="1">
    <source>
        <dbReference type="ARBA" id="ARBA00023015"/>
    </source>
</evidence>
<dbReference type="GO" id="GO:0003677">
    <property type="term" value="F:DNA binding"/>
    <property type="evidence" value="ECO:0007669"/>
    <property type="project" value="UniProtKB-KW"/>
</dbReference>
<proteinExistence type="predicted"/>
<dbReference type="InterPro" id="IPR046348">
    <property type="entry name" value="SIS_dom_sf"/>
</dbReference>
<dbReference type="SUPFAM" id="SSF53697">
    <property type="entry name" value="SIS domain"/>
    <property type="match status" value="1"/>
</dbReference>
<dbReference type="Gene3D" id="3.40.50.10490">
    <property type="entry name" value="Glucose-6-phosphate isomerase like protein, domain 1"/>
    <property type="match status" value="1"/>
</dbReference>
<evidence type="ECO:0000259" key="4">
    <source>
        <dbReference type="PROSITE" id="PS51071"/>
    </source>
</evidence>
<accession>A0A3E3E9P5</accession>
<dbReference type="SUPFAM" id="SSF46689">
    <property type="entry name" value="Homeodomain-like"/>
    <property type="match status" value="1"/>
</dbReference>
<dbReference type="Pfam" id="PF01380">
    <property type="entry name" value="SIS"/>
    <property type="match status" value="1"/>
</dbReference>
<feature type="domain" description="SIS" evidence="5">
    <location>
        <begin position="105"/>
        <end position="247"/>
    </location>
</feature>
<gene>
    <name evidence="7" type="ORF">DXB93_16300</name>
    <name evidence="6" type="ORF">PM738_17805</name>
</gene>
<dbReference type="CDD" id="cd05013">
    <property type="entry name" value="SIS_RpiR"/>
    <property type="match status" value="1"/>
</dbReference>
<dbReference type="InterPro" id="IPR009057">
    <property type="entry name" value="Homeodomain-like_sf"/>
</dbReference>
<dbReference type="GO" id="GO:1901135">
    <property type="term" value="P:carbohydrate derivative metabolic process"/>
    <property type="evidence" value="ECO:0007669"/>
    <property type="project" value="InterPro"/>
</dbReference>
<dbReference type="InterPro" id="IPR036388">
    <property type="entry name" value="WH-like_DNA-bd_sf"/>
</dbReference>
<dbReference type="InterPro" id="IPR001347">
    <property type="entry name" value="SIS_dom"/>
</dbReference>
<evidence type="ECO:0000313" key="7">
    <source>
        <dbReference type="EMBL" id="RGD79143.1"/>
    </source>
</evidence>
<keyword evidence="1" id="KW-0805">Transcription regulation</keyword>
<evidence type="ECO:0000313" key="8">
    <source>
        <dbReference type="Proteomes" id="UP000261032"/>
    </source>
</evidence>
<comment type="caution">
    <text evidence="7">The sequence shown here is derived from an EMBL/GenBank/DDBJ whole genome shotgun (WGS) entry which is preliminary data.</text>
</comment>
<dbReference type="Gene3D" id="1.10.10.10">
    <property type="entry name" value="Winged helix-like DNA-binding domain superfamily/Winged helix DNA-binding domain"/>
    <property type="match status" value="1"/>
</dbReference>
<reference evidence="6" key="2">
    <citation type="submission" date="2023-01" db="EMBL/GenBank/DDBJ databases">
        <title>Human gut microbiome strain richness.</title>
        <authorList>
            <person name="Chen-Liaw A."/>
        </authorList>
    </citation>
    <scope>NUCLEOTIDE SEQUENCE</scope>
    <source>
        <strain evidence="6">1001217st2_G6_1001217B_191108</strain>
    </source>
</reference>
<dbReference type="InterPro" id="IPR047640">
    <property type="entry name" value="RpiR-like"/>
</dbReference>
<evidence type="ECO:0000256" key="3">
    <source>
        <dbReference type="ARBA" id="ARBA00023163"/>
    </source>
</evidence>
<reference evidence="7 8" key="1">
    <citation type="submission" date="2018-08" db="EMBL/GenBank/DDBJ databases">
        <title>A genome reference for cultivated species of the human gut microbiota.</title>
        <authorList>
            <person name="Zou Y."/>
            <person name="Xue W."/>
            <person name="Luo G."/>
        </authorList>
    </citation>
    <scope>NUCLEOTIDE SEQUENCE [LARGE SCALE GENOMIC DNA]</scope>
    <source>
        <strain evidence="7 8">OM06-4</strain>
    </source>
</reference>
<dbReference type="PROSITE" id="PS51464">
    <property type="entry name" value="SIS"/>
    <property type="match status" value="1"/>
</dbReference>
<dbReference type="GO" id="GO:0003700">
    <property type="term" value="F:DNA-binding transcription factor activity"/>
    <property type="evidence" value="ECO:0007669"/>
    <property type="project" value="InterPro"/>
</dbReference>
<feature type="domain" description="HTH rpiR-type" evidence="4">
    <location>
        <begin position="1"/>
        <end position="77"/>
    </location>
</feature>
<dbReference type="Proteomes" id="UP001211987">
    <property type="component" value="Unassembled WGS sequence"/>
</dbReference>
<organism evidence="7 8">
    <name type="scientific">Thomasclavelia ramosa</name>
    <dbReference type="NCBI Taxonomy" id="1547"/>
    <lineage>
        <taxon>Bacteria</taxon>
        <taxon>Bacillati</taxon>
        <taxon>Bacillota</taxon>
        <taxon>Erysipelotrichia</taxon>
        <taxon>Erysipelotrichales</taxon>
        <taxon>Coprobacillaceae</taxon>
        <taxon>Thomasclavelia</taxon>
    </lineage>
</organism>
<dbReference type="Proteomes" id="UP000261032">
    <property type="component" value="Unassembled WGS sequence"/>
</dbReference>
<evidence type="ECO:0000259" key="5">
    <source>
        <dbReference type="PROSITE" id="PS51464"/>
    </source>
</evidence>
<keyword evidence="2" id="KW-0238">DNA-binding</keyword>
<protein>
    <submittedName>
        <fullName evidence="7">MurR/RpiR family transcriptional regulator</fullName>
    </submittedName>
</protein>
<dbReference type="Pfam" id="PF01418">
    <property type="entry name" value="HTH_6"/>
    <property type="match status" value="1"/>
</dbReference>
<dbReference type="PANTHER" id="PTHR30514:SF1">
    <property type="entry name" value="HTH-TYPE TRANSCRIPTIONAL REGULATOR HEXR-RELATED"/>
    <property type="match status" value="1"/>
</dbReference>
<dbReference type="InterPro" id="IPR000281">
    <property type="entry name" value="HTH_RpiR"/>
</dbReference>
<dbReference type="RefSeq" id="WP_003537324.1">
    <property type="nucleotide sequence ID" value="NZ_AP031443.1"/>
</dbReference>
<evidence type="ECO:0000256" key="2">
    <source>
        <dbReference type="ARBA" id="ARBA00023125"/>
    </source>
</evidence>
<evidence type="ECO:0000313" key="6">
    <source>
        <dbReference type="EMBL" id="MDB7085661.1"/>
    </source>
</evidence>
<dbReference type="EMBL" id="JAQLKE010000047">
    <property type="protein sequence ID" value="MDB7085661.1"/>
    <property type="molecule type" value="Genomic_DNA"/>
</dbReference>